<dbReference type="Gramene" id="AET3Gv21126000.12">
    <property type="protein sequence ID" value="AET3Gv21126000.12"/>
    <property type="gene ID" value="AET3Gv21126000"/>
</dbReference>
<reference evidence="2" key="1">
    <citation type="journal article" date="2014" name="Science">
        <title>Ancient hybridizations among the ancestral genomes of bread wheat.</title>
        <authorList>
            <consortium name="International Wheat Genome Sequencing Consortium,"/>
            <person name="Marcussen T."/>
            <person name="Sandve S.R."/>
            <person name="Heier L."/>
            <person name="Spannagl M."/>
            <person name="Pfeifer M."/>
            <person name="Jakobsen K.S."/>
            <person name="Wulff B.B."/>
            <person name="Steuernagel B."/>
            <person name="Mayer K.F."/>
            <person name="Olsen O.A."/>
        </authorList>
    </citation>
    <scope>NUCLEOTIDE SEQUENCE [LARGE SCALE GENOMIC DNA]</scope>
    <source>
        <strain evidence="2">cv. AL8/78</strain>
    </source>
</reference>
<name>A0A453GMS5_AEGTS</name>
<keyword evidence="2" id="KW-1185">Reference proteome</keyword>
<dbReference type="Proteomes" id="UP000015105">
    <property type="component" value="Chromosome 3D"/>
</dbReference>
<organism evidence="1 2">
    <name type="scientific">Aegilops tauschii subsp. strangulata</name>
    <name type="common">Goatgrass</name>
    <dbReference type="NCBI Taxonomy" id="200361"/>
    <lineage>
        <taxon>Eukaryota</taxon>
        <taxon>Viridiplantae</taxon>
        <taxon>Streptophyta</taxon>
        <taxon>Embryophyta</taxon>
        <taxon>Tracheophyta</taxon>
        <taxon>Spermatophyta</taxon>
        <taxon>Magnoliopsida</taxon>
        <taxon>Liliopsida</taxon>
        <taxon>Poales</taxon>
        <taxon>Poaceae</taxon>
        <taxon>BOP clade</taxon>
        <taxon>Pooideae</taxon>
        <taxon>Triticodae</taxon>
        <taxon>Triticeae</taxon>
        <taxon>Triticinae</taxon>
        <taxon>Aegilops</taxon>
    </lineage>
</organism>
<reference evidence="1" key="5">
    <citation type="journal article" date="2021" name="G3 (Bethesda)">
        <title>Aegilops tauschii genome assembly Aet v5.0 features greater sequence contiguity and improved annotation.</title>
        <authorList>
            <person name="Wang L."/>
            <person name="Zhu T."/>
            <person name="Rodriguez J.C."/>
            <person name="Deal K.R."/>
            <person name="Dubcovsky J."/>
            <person name="McGuire P.E."/>
            <person name="Lux T."/>
            <person name="Spannagl M."/>
            <person name="Mayer K.F.X."/>
            <person name="Baldrich P."/>
            <person name="Meyers B.C."/>
            <person name="Huo N."/>
            <person name="Gu Y.Q."/>
            <person name="Zhou H."/>
            <person name="Devos K.M."/>
            <person name="Bennetzen J.L."/>
            <person name="Unver T."/>
            <person name="Budak H."/>
            <person name="Gulick P.J."/>
            <person name="Galiba G."/>
            <person name="Kalapos B."/>
            <person name="Nelson D.R."/>
            <person name="Li P."/>
            <person name="You F.M."/>
            <person name="Luo M.C."/>
            <person name="Dvorak J."/>
        </authorList>
    </citation>
    <scope>NUCLEOTIDE SEQUENCE [LARGE SCALE GENOMIC DNA]</scope>
    <source>
        <strain evidence="1">cv. AL8/78</strain>
    </source>
</reference>
<evidence type="ECO:0000313" key="2">
    <source>
        <dbReference type="Proteomes" id="UP000015105"/>
    </source>
</evidence>
<protein>
    <submittedName>
        <fullName evidence="1">Uncharacterized protein</fullName>
    </submittedName>
</protein>
<sequence>VLAVVRLESRPVRYRSSSPLSRRARVFLVSPRRGSPSRFFYPRGTPGPGFRVRVGCRNERGLVSKLDYGRRRGAMFVYRASSDRFLGYVTCVAVL</sequence>
<accession>A0A453GMS5</accession>
<reference evidence="1" key="4">
    <citation type="submission" date="2019-03" db="UniProtKB">
        <authorList>
            <consortium name="EnsemblPlants"/>
        </authorList>
    </citation>
    <scope>IDENTIFICATION</scope>
</reference>
<dbReference type="EnsemblPlants" id="AET3Gv21126000.12">
    <property type="protein sequence ID" value="AET3Gv21126000.12"/>
    <property type="gene ID" value="AET3Gv21126000"/>
</dbReference>
<proteinExistence type="predicted"/>
<reference evidence="2" key="2">
    <citation type="journal article" date="2017" name="Nat. Plants">
        <title>The Aegilops tauschii genome reveals multiple impacts of transposons.</title>
        <authorList>
            <person name="Zhao G."/>
            <person name="Zou C."/>
            <person name="Li K."/>
            <person name="Wang K."/>
            <person name="Li T."/>
            <person name="Gao L."/>
            <person name="Zhang X."/>
            <person name="Wang H."/>
            <person name="Yang Z."/>
            <person name="Liu X."/>
            <person name="Jiang W."/>
            <person name="Mao L."/>
            <person name="Kong X."/>
            <person name="Jiao Y."/>
            <person name="Jia J."/>
        </authorList>
    </citation>
    <scope>NUCLEOTIDE SEQUENCE [LARGE SCALE GENOMIC DNA]</scope>
    <source>
        <strain evidence="2">cv. AL8/78</strain>
    </source>
</reference>
<reference evidence="1" key="3">
    <citation type="journal article" date="2017" name="Nature">
        <title>Genome sequence of the progenitor of the wheat D genome Aegilops tauschii.</title>
        <authorList>
            <person name="Luo M.C."/>
            <person name="Gu Y.Q."/>
            <person name="Puiu D."/>
            <person name="Wang H."/>
            <person name="Twardziok S.O."/>
            <person name="Deal K.R."/>
            <person name="Huo N."/>
            <person name="Zhu T."/>
            <person name="Wang L."/>
            <person name="Wang Y."/>
            <person name="McGuire P.E."/>
            <person name="Liu S."/>
            <person name="Long H."/>
            <person name="Ramasamy R.K."/>
            <person name="Rodriguez J.C."/>
            <person name="Van S.L."/>
            <person name="Yuan L."/>
            <person name="Wang Z."/>
            <person name="Xia Z."/>
            <person name="Xiao L."/>
            <person name="Anderson O.D."/>
            <person name="Ouyang S."/>
            <person name="Liang Y."/>
            <person name="Zimin A.V."/>
            <person name="Pertea G."/>
            <person name="Qi P."/>
            <person name="Bennetzen J.L."/>
            <person name="Dai X."/>
            <person name="Dawson M.W."/>
            <person name="Muller H.G."/>
            <person name="Kugler K."/>
            <person name="Rivarola-Duarte L."/>
            <person name="Spannagl M."/>
            <person name="Mayer K.F.X."/>
            <person name="Lu F.H."/>
            <person name="Bevan M.W."/>
            <person name="Leroy P."/>
            <person name="Li P."/>
            <person name="You F.M."/>
            <person name="Sun Q."/>
            <person name="Liu Z."/>
            <person name="Lyons E."/>
            <person name="Wicker T."/>
            <person name="Salzberg S.L."/>
            <person name="Devos K.M."/>
            <person name="Dvorak J."/>
        </authorList>
    </citation>
    <scope>NUCLEOTIDE SEQUENCE [LARGE SCALE GENOMIC DNA]</scope>
    <source>
        <strain evidence="1">cv. AL8/78</strain>
    </source>
</reference>
<dbReference type="AlphaFoldDB" id="A0A453GMS5"/>
<evidence type="ECO:0000313" key="1">
    <source>
        <dbReference type="EnsemblPlants" id="AET3Gv21126000.12"/>
    </source>
</evidence>